<protein>
    <submittedName>
        <fullName evidence="2">Uncharacterized protein</fullName>
    </submittedName>
</protein>
<dbReference type="AlphaFoldDB" id="A0A3P7DW69"/>
<evidence type="ECO:0000256" key="1">
    <source>
        <dbReference type="SAM" id="MobiDB-lite"/>
    </source>
</evidence>
<reference evidence="2 3" key="1">
    <citation type="submission" date="2018-11" db="EMBL/GenBank/DDBJ databases">
        <authorList>
            <consortium name="Pathogen Informatics"/>
        </authorList>
    </citation>
    <scope>NUCLEOTIDE SEQUENCE [LARGE SCALE GENOMIC DNA]</scope>
</reference>
<keyword evidence="3" id="KW-1185">Reference proteome</keyword>
<gene>
    <name evidence="2" type="ORF">WBA_LOCUS4622</name>
</gene>
<proteinExistence type="predicted"/>
<dbReference type="Proteomes" id="UP000270924">
    <property type="component" value="Unassembled WGS sequence"/>
</dbReference>
<sequence>MLSKSAAIFETCSCNDSIWLNIREVIRLVGGVLWLGNGLQSPFESHVCYVYTRLQIFELVFLITDGLEDCVEMSTPASIKAMEIAREKAARRHRQGDTSGLAPLTQPWSPRAYYYGVYRGKNIDFTTDKAGGRQYTSFEGGRKEMEPRSPPK</sequence>
<organism evidence="2 3">
    <name type="scientific">Wuchereria bancrofti</name>
    <dbReference type="NCBI Taxonomy" id="6293"/>
    <lineage>
        <taxon>Eukaryota</taxon>
        <taxon>Metazoa</taxon>
        <taxon>Ecdysozoa</taxon>
        <taxon>Nematoda</taxon>
        <taxon>Chromadorea</taxon>
        <taxon>Rhabditida</taxon>
        <taxon>Spirurina</taxon>
        <taxon>Spiruromorpha</taxon>
        <taxon>Filarioidea</taxon>
        <taxon>Onchocercidae</taxon>
        <taxon>Wuchereria</taxon>
    </lineage>
</organism>
<feature type="compositionally biased region" description="Basic and acidic residues" evidence="1">
    <location>
        <begin position="140"/>
        <end position="152"/>
    </location>
</feature>
<dbReference type="EMBL" id="UYWW01001982">
    <property type="protein sequence ID" value="VDM11236.1"/>
    <property type="molecule type" value="Genomic_DNA"/>
</dbReference>
<evidence type="ECO:0000313" key="3">
    <source>
        <dbReference type="Proteomes" id="UP000270924"/>
    </source>
</evidence>
<name>A0A3P7DW69_WUCBA</name>
<dbReference type="InParanoid" id="A0A3P7DW69"/>
<accession>A0A3P7DW69</accession>
<feature type="region of interest" description="Disordered" evidence="1">
    <location>
        <begin position="129"/>
        <end position="152"/>
    </location>
</feature>
<evidence type="ECO:0000313" key="2">
    <source>
        <dbReference type="EMBL" id="VDM11236.1"/>
    </source>
</evidence>
<feature type="non-terminal residue" evidence="2">
    <location>
        <position position="152"/>
    </location>
</feature>